<gene>
    <name evidence="1" type="ORF">SAMD00020551_2471</name>
</gene>
<dbReference type="AlphaFoldDB" id="A0A0A8X5L7"/>
<proteinExistence type="predicted"/>
<sequence length="38" mass="4183">MIIFFRLLQSQANLRASSAKAAEVDADTCCVALSEDFF</sequence>
<reference evidence="1 2" key="1">
    <citation type="submission" date="2013-06" db="EMBL/GenBank/DDBJ databases">
        <title>Whole genome shotgun sequence of Bacillus selenatarsenatis SF-1.</title>
        <authorList>
            <person name="Kuroda M."/>
            <person name="Sei K."/>
            <person name="Yamashita M."/>
            <person name="Ike M."/>
        </authorList>
    </citation>
    <scope>NUCLEOTIDE SEQUENCE [LARGE SCALE GENOMIC DNA]</scope>
    <source>
        <strain evidence="1 2">SF-1</strain>
    </source>
</reference>
<organism evidence="1 2">
    <name type="scientific">Mesobacillus selenatarsenatis (strain DSM 18680 / JCM 14380 / FERM P-15431 / SF-1)</name>
    <dbReference type="NCBI Taxonomy" id="1321606"/>
    <lineage>
        <taxon>Bacteria</taxon>
        <taxon>Bacillati</taxon>
        <taxon>Bacillota</taxon>
        <taxon>Bacilli</taxon>
        <taxon>Bacillales</taxon>
        <taxon>Bacillaceae</taxon>
        <taxon>Mesobacillus</taxon>
    </lineage>
</organism>
<dbReference type="Proteomes" id="UP000031014">
    <property type="component" value="Unassembled WGS sequence"/>
</dbReference>
<keyword evidence="2" id="KW-1185">Reference proteome</keyword>
<evidence type="ECO:0000313" key="1">
    <source>
        <dbReference type="EMBL" id="GAM14322.1"/>
    </source>
</evidence>
<evidence type="ECO:0000313" key="2">
    <source>
        <dbReference type="Proteomes" id="UP000031014"/>
    </source>
</evidence>
<protein>
    <submittedName>
        <fullName evidence="1">Uncharacterized protein</fullName>
    </submittedName>
</protein>
<name>A0A0A8X5L7_MESS1</name>
<accession>A0A0A8X5L7</accession>
<dbReference type="EMBL" id="BASE01000054">
    <property type="protein sequence ID" value="GAM14322.1"/>
    <property type="molecule type" value="Genomic_DNA"/>
</dbReference>
<comment type="caution">
    <text evidence="1">The sequence shown here is derived from an EMBL/GenBank/DDBJ whole genome shotgun (WGS) entry which is preliminary data.</text>
</comment>
<dbReference type="STRING" id="1321606.SAMD00020551_2471"/>